<accession>A0A4Q1K3D4</accession>
<evidence type="ECO:0000259" key="3">
    <source>
        <dbReference type="Pfam" id="PF11954"/>
    </source>
</evidence>
<proteinExistence type="predicted"/>
<evidence type="ECO:0000313" key="4">
    <source>
        <dbReference type="EMBL" id="RXR19279.1"/>
    </source>
</evidence>
<dbReference type="OrthoDB" id="1522765at2"/>
<feature type="signal peptide" evidence="1">
    <location>
        <begin position="1"/>
        <end position="18"/>
    </location>
</feature>
<dbReference type="Pfam" id="PF00144">
    <property type="entry name" value="Beta-lactamase"/>
    <property type="match status" value="1"/>
</dbReference>
<dbReference type="GO" id="GO:0016787">
    <property type="term" value="F:hydrolase activity"/>
    <property type="evidence" value="ECO:0007669"/>
    <property type="project" value="UniProtKB-KW"/>
</dbReference>
<dbReference type="InterPro" id="IPR021860">
    <property type="entry name" value="Peptidase_S12_Pab87-rel_C"/>
</dbReference>
<sequence length="508" mass="57147">MKKIFFIAFLLVSLTSFAQLTSEQIDELANKTLKTFNVPGIAVAVIKDGKVVHSKGYGVRSLKTNEPVDENTLFGIASNSKAFTTTALGILIDEGKLKWDDKVTKYLPNFKMYDPYVTKEFTIRDLVTHRSGLGLGSGDLMLWPDGTDFTPTELVNNLRYLKPTTSYRNNFEYNNVLYVTASEVVAKISGKSWANFVQERIINPVGMLNSVSDVNTLKENANVIDPHVPTDGKLVIIPRYNKHIFDGAAGIYSSVHDMSKWALVQLNNSKLADGKNLLSEEQHKELTQLQTIIPANTKAPYNTHFSGYGLGFFLSDIKGYKQVSHTGGLEGNVTQFTLIPEIGLGIIVFTNQQSGSAFSTITNTIKDSYLGVATKDYLKIYSERESETFKTHEKTMAEAFAIAKEDFNFPFAGKYKDNWFGEIILYKKEGKYYFEAKRSKNLKGQILSYKDNTYIVKWDNRSLIADAFITFENKGKKATMKAISDYTDFSYDFQDLEFHKIVTKGGKK</sequence>
<dbReference type="EMBL" id="SBKO01000002">
    <property type="protein sequence ID" value="RXR19279.1"/>
    <property type="molecule type" value="Genomic_DNA"/>
</dbReference>
<keyword evidence="5" id="KW-1185">Reference proteome</keyword>
<dbReference type="Proteomes" id="UP000290283">
    <property type="component" value="Unassembled WGS sequence"/>
</dbReference>
<dbReference type="InterPro" id="IPR012338">
    <property type="entry name" value="Beta-lactam/transpept-like"/>
</dbReference>
<comment type="caution">
    <text evidence="4">The sequence shown here is derived from an EMBL/GenBank/DDBJ whole genome shotgun (WGS) entry which is preliminary data.</text>
</comment>
<dbReference type="RefSeq" id="WP_129435737.1">
    <property type="nucleotide sequence ID" value="NZ_SBKO01000002.1"/>
</dbReference>
<keyword evidence="1" id="KW-0732">Signal</keyword>
<dbReference type="PANTHER" id="PTHR46825">
    <property type="entry name" value="D-ALANYL-D-ALANINE-CARBOXYPEPTIDASE/ENDOPEPTIDASE AMPH"/>
    <property type="match status" value="1"/>
</dbReference>
<organism evidence="4 5">
    <name type="scientific">Flavobacterium amnicola</name>
    <dbReference type="NCBI Taxonomy" id="2506422"/>
    <lineage>
        <taxon>Bacteria</taxon>
        <taxon>Pseudomonadati</taxon>
        <taxon>Bacteroidota</taxon>
        <taxon>Flavobacteriia</taxon>
        <taxon>Flavobacteriales</taxon>
        <taxon>Flavobacteriaceae</taxon>
        <taxon>Flavobacterium</taxon>
    </lineage>
</organism>
<dbReference type="InterPro" id="IPR001466">
    <property type="entry name" value="Beta-lactam-related"/>
</dbReference>
<reference evidence="5" key="1">
    <citation type="submission" date="2019-01" db="EMBL/GenBank/DDBJ databases">
        <title>Cytophagaceae bacterium strain CAR-16.</title>
        <authorList>
            <person name="Chen W.-M."/>
        </authorList>
    </citation>
    <scope>NUCLEOTIDE SEQUENCE [LARGE SCALE GENOMIC DNA]</scope>
    <source>
        <strain evidence="5">LLJ-11</strain>
    </source>
</reference>
<name>A0A4Q1K3D4_9FLAO</name>
<feature type="domain" description="Peptidase S12 Pab87-related C-terminal" evidence="3">
    <location>
        <begin position="411"/>
        <end position="499"/>
    </location>
</feature>
<dbReference type="SUPFAM" id="SSF56601">
    <property type="entry name" value="beta-lactamase/transpeptidase-like"/>
    <property type="match status" value="1"/>
</dbReference>
<evidence type="ECO:0000313" key="5">
    <source>
        <dbReference type="Proteomes" id="UP000290283"/>
    </source>
</evidence>
<keyword evidence="4" id="KW-0378">Hydrolase</keyword>
<dbReference type="InterPro" id="IPR050491">
    <property type="entry name" value="AmpC-like"/>
</dbReference>
<evidence type="ECO:0000256" key="1">
    <source>
        <dbReference type="SAM" id="SignalP"/>
    </source>
</evidence>
<dbReference type="Pfam" id="PF11954">
    <property type="entry name" value="DUF3471"/>
    <property type="match status" value="1"/>
</dbReference>
<feature type="domain" description="Beta-lactamase-related" evidence="2">
    <location>
        <begin position="33"/>
        <end position="356"/>
    </location>
</feature>
<dbReference type="Gene3D" id="3.40.710.10">
    <property type="entry name" value="DD-peptidase/beta-lactamase superfamily"/>
    <property type="match status" value="1"/>
</dbReference>
<dbReference type="PANTHER" id="PTHR46825:SF15">
    <property type="entry name" value="BETA-LACTAMASE-RELATED DOMAIN-CONTAINING PROTEIN"/>
    <property type="match status" value="1"/>
</dbReference>
<dbReference type="AlphaFoldDB" id="A0A4Q1K3D4"/>
<dbReference type="Gene3D" id="2.40.128.600">
    <property type="match status" value="1"/>
</dbReference>
<evidence type="ECO:0000259" key="2">
    <source>
        <dbReference type="Pfam" id="PF00144"/>
    </source>
</evidence>
<gene>
    <name evidence="4" type="ORF">EQG63_07490</name>
</gene>
<feature type="chain" id="PRO_5020253549" evidence="1">
    <location>
        <begin position="19"/>
        <end position="508"/>
    </location>
</feature>
<protein>
    <submittedName>
        <fullName evidence="4">Serine hydrolase</fullName>
    </submittedName>
</protein>